<keyword evidence="3" id="KW-0732">Signal</keyword>
<organism evidence="8 9">
    <name type="scientific">Niabella ginsenosidivorans</name>
    <dbReference type="NCBI Taxonomy" id="1176587"/>
    <lineage>
        <taxon>Bacteria</taxon>
        <taxon>Pseudomonadati</taxon>
        <taxon>Bacteroidota</taxon>
        <taxon>Chitinophagia</taxon>
        <taxon>Chitinophagales</taxon>
        <taxon>Chitinophagaceae</taxon>
        <taxon>Niabella</taxon>
    </lineage>
</organism>
<evidence type="ECO:0000259" key="7">
    <source>
        <dbReference type="Pfam" id="PF14322"/>
    </source>
</evidence>
<dbReference type="CDD" id="cd08977">
    <property type="entry name" value="SusD"/>
    <property type="match status" value="1"/>
</dbReference>
<dbReference type="InterPro" id="IPR011990">
    <property type="entry name" value="TPR-like_helical_dom_sf"/>
</dbReference>
<gene>
    <name evidence="8" type="ORF">A8C56_15790</name>
</gene>
<dbReference type="EMBL" id="CP015772">
    <property type="protein sequence ID" value="ANH83995.1"/>
    <property type="molecule type" value="Genomic_DNA"/>
</dbReference>
<keyword evidence="5" id="KW-0998">Cell outer membrane</keyword>
<dbReference type="RefSeq" id="WP_067762149.1">
    <property type="nucleotide sequence ID" value="NZ_CP015772.1"/>
</dbReference>
<dbReference type="Pfam" id="PF07980">
    <property type="entry name" value="SusD_RagB"/>
    <property type="match status" value="1"/>
</dbReference>
<evidence type="ECO:0000256" key="3">
    <source>
        <dbReference type="ARBA" id="ARBA00022729"/>
    </source>
</evidence>
<evidence type="ECO:0008006" key="10">
    <source>
        <dbReference type="Google" id="ProtNLM"/>
    </source>
</evidence>
<feature type="domain" description="SusD-like N-terminal" evidence="7">
    <location>
        <begin position="22"/>
        <end position="229"/>
    </location>
</feature>
<sequence>MKKLNYSIIILCIITVCSGCNKFLDVSPQSQVAQSKFYKTLYDVNAAVAGMYAGFQQQMIGEAQYKERALYWGDYRSDNFDRFLSYTTITTTELAMNSLTTDNEFSDWSGLYTVIGRANANIKYIPGAAITDSKVTQDVMNKALAESYAMRAICYFYIVRVWGDAPVWTTPMESLTDTLEKPRVAADKLIDELIIPDLTNAYSLVVKNQTPSVWTLGEGAICAILADVYMWKHDYANAIVWINNLFKAKGPTGALYAGASGANLQPQATWKSLFTAPNTSIESIWSIHWDFLKNDCACMVTSWTANNKPIVMDADLYNNWVIPQTVAAPAEVDIRPKQTIDPYSRNNDPTASYRDRFVKWYASPVNPTKASTAAELATYYFKEAPVYLPMYRLADIYLLYAEALNATGNPADALKYLNFVRVRAGLPAYEADSAPVTGQAAMADAILKERQLELVGEGKRWFDLVRTGNVVKIMDPILKRRQIEAGSAATDATGFGDPRKILWPINRSVMNANRQLVQNPGYGG</sequence>
<evidence type="ECO:0000256" key="2">
    <source>
        <dbReference type="ARBA" id="ARBA00006275"/>
    </source>
</evidence>
<proteinExistence type="inferred from homology"/>
<dbReference type="SUPFAM" id="SSF48452">
    <property type="entry name" value="TPR-like"/>
    <property type="match status" value="1"/>
</dbReference>
<keyword evidence="9" id="KW-1185">Reference proteome</keyword>
<name>A0A1A9I9G1_9BACT</name>
<dbReference type="AlphaFoldDB" id="A0A1A9I9G1"/>
<dbReference type="STRING" id="1176587.A8C56_15790"/>
<dbReference type="Proteomes" id="UP000077667">
    <property type="component" value="Chromosome"/>
</dbReference>
<evidence type="ECO:0000256" key="4">
    <source>
        <dbReference type="ARBA" id="ARBA00023136"/>
    </source>
</evidence>
<accession>A0A1A9I9G1</accession>
<dbReference type="OrthoDB" id="1035036at2"/>
<keyword evidence="4" id="KW-0472">Membrane</keyword>
<comment type="subcellular location">
    <subcellularLocation>
        <location evidence="1">Cell outer membrane</location>
    </subcellularLocation>
</comment>
<evidence type="ECO:0000313" key="9">
    <source>
        <dbReference type="Proteomes" id="UP000077667"/>
    </source>
</evidence>
<dbReference type="InterPro" id="IPR012944">
    <property type="entry name" value="SusD_RagB_dom"/>
</dbReference>
<evidence type="ECO:0000256" key="5">
    <source>
        <dbReference type="ARBA" id="ARBA00023237"/>
    </source>
</evidence>
<evidence type="ECO:0000259" key="6">
    <source>
        <dbReference type="Pfam" id="PF07980"/>
    </source>
</evidence>
<evidence type="ECO:0000256" key="1">
    <source>
        <dbReference type="ARBA" id="ARBA00004442"/>
    </source>
</evidence>
<comment type="similarity">
    <text evidence="2">Belongs to the SusD family.</text>
</comment>
<dbReference type="Gene3D" id="1.25.40.390">
    <property type="match status" value="1"/>
</dbReference>
<feature type="domain" description="RagB/SusD" evidence="6">
    <location>
        <begin position="373"/>
        <end position="522"/>
    </location>
</feature>
<evidence type="ECO:0000313" key="8">
    <source>
        <dbReference type="EMBL" id="ANH83995.1"/>
    </source>
</evidence>
<protein>
    <recommendedName>
        <fullName evidence="10">Carbohydrate-binding protein SusD</fullName>
    </recommendedName>
</protein>
<dbReference type="Pfam" id="PF14322">
    <property type="entry name" value="SusD-like_3"/>
    <property type="match status" value="1"/>
</dbReference>
<dbReference type="InterPro" id="IPR033985">
    <property type="entry name" value="SusD-like_N"/>
</dbReference>
<dbReference type="KEGG" id="nia:A8C56_15790"/>
<reference evidence="8 9" key="1">
    <citation type="submission" date="2016-05" db="EMBL/GenBank/DDBJ databases">
        <title>Niabella ginsenosidivorans BS26 whole genome sequencing.</title>
        <authorList>
            <person name="Im W.T."/>
            <person name="Siddiqi M.Z."/>
        </authorList>
    </citation>
    <scope>NUCLEOTIDE SEQUENCE [LARGE SCALE GENOMIC DNA]</scope>
    <source>
        <strain evidence="8 9">BS26</strain>
    </source>
</reference>
<dbReference type="GO" id="GO:0009279">
    <property type="term" value="C:cell outer membrane"/>
    <property type="evidence" value="ECO:0007669"/>
    <property type="project" value="UniProtKB-SubCell"/>
</dbReference>